<evidence type="ECO:0000313" key="2">
    <source>
        <dbReference type="Proteomes" id="UP001162131"/>
    </source>
</evidence>
<dbReference type="EMBL" id="CAJZBQ010000035">
    <property type="protein sequence ID" value="CAG9324114.1"/>
    <property type="molecule type" value="Genomic_DNA"/>
</dbReference>
<reference evidence="1" key="1">
    <citation type="submission" date="2021-09" db="EMBL/GenBank/DDBJ databases">
        <authorList>
            <consortium name="AG Swart"/>
            <person name="Singh M."/>
            <person name="Singh A."/>
            <person name="Seah K."/>
            <person name="Emmerich C."/>
        </authorList>
    </citation>
    <scope>NUCLEOTIDE SEQUENCE</scope>
    <source>
        <strain evidence="1">ATCC30299</strain>
    </source>
</reference>
<name>A0AAU9J7E8_9CILI</name>
<dbReference type="AlphaFoldDB" id="A0AAU9J7E8"/>
<dbReference type="Proteomes" id="UP001162131">
    <property type="component" value="Unassembled WGS sequence"/>
</dbReference>
<sequence>MLHSKLEETTAQFFILDAVHPPSMSGISVYEVQVPQSVEDAQVWQLFWPFVQVGVSFLSFSVAFDLISWLDPWISLFWKSWLRISGSETGALELSSCSMMLSCIAEAPNIRIRINATTTIYFY</sequence>
<evidence type="ECO:0000313" key="1">
    <source>
        <dbReference type="EMBL" id="CAG9324114.1"/>
    </source>
</evidence>
<keyword evidence="2" id="KW-1185">Reference proteome</keyword>
<comment type="caution">
    <text evidence="1">The sequence shown here is derived from an EMBL/GenBank/DDBJ whole genome shotgun (WGS) entry which is preliminary data.</text>
</comment>
<protein>
    <submittedName>
        <fullName evidence="1">Uncharacterized protein</fullName>
    </submittedName>
</protein>
<proteinExistence type="predicted"/>
<accession>A0AAU9J7E8</accession>
<gene>
    <name evidence="1" type="ORF">BSTOLATCC_MIC35135</name>
</gene>
<organism evidence="1 2">
    <name type="scientific">Blepharisma stoltei</name>
    <dbReference type="NCBI Taxonomy" id="1481888"/>
    <lineage>
        <taxon>Eukaryota</taxon>
        <taxon>Sar</taxon>
        <taxon>Alveolata</taxon>
        <taxon>Ciliophora</taxon>
        <taxon>Postciliodesmatophora</taxon>
        <taxon>Heterotrichea</taxon>
        <taxon>Heterotrichida</taxon>
        <taxon>Blepharismidae</taxon>
        <taxon>Blepharisma</taxon>
    </lineage>
</organism>